<reference evidence="4 5" key="1">
    <citation type="submission" date="2015-12" db="EMBL/GenBank/DDBJ databases">
        <title>Genome sequence of Tistrella mobilis MCCC 1A02139.</title>
        <authorList>
            <person name="Lu L."/>
            <person name="Lai Q."/>
            <person name="Shao Z."/>
            <person name="Qian P."/>
        </authorList>
    </citation>
    <scope>NUCLEOTIDE SEQUENCE [LARGE SCALE GENOMIC DNA]</scope>
    <source>
        <strain evidence="4 5">MCCC 1A02139</strain>
    </source>
</reference>
<dbReference type="InterPro" id="IPR036979">
    <property type="entry name" value="CM_dom_sf"/>
</dbReference>
<dbReference type="Pfam" id="PF01817">
    <property type="entry name" value="CM_2"/>
    <property type="match status" value="1"/>
</dbReference>
<evidence type="ECO:0000259" key="2">
    <source>
        <dbReference type="PROSITE" id="PS51168"/>
    </source>
</evidence>
<evidence type="ECO:0000313" key="5">
    <source>
        <dbReference type="Proteomes" id="UP000075787"/>
    </source>
</evidence>
<reference evidence="3 6" key="2">
    <citation type="journal article" date="2018" name="Nat. Biotechnol.">
        <title>A standardized bacterial taxonomy based on genome phylogeny substantially revises the tree of life.</title>
        <authorList>
            <person name="Parks D.H."/>
            <person name="Chuvochina M."/>
            <person name="Waite D.W."/>
            <person name="Rinke C."/>
            <person name="Skarshewski A."/>
            <person name="Chaumeil P.A."/>
            <person name="Hugenholtz P."/>
        </authorList>
    </citation>
    <scope>NUCLEOTIDE SEQUENCE [LARGE SCALE GENOMIC DNA]</scope>
    <source>
        <strain evidence="3">UBA8739</strain>
    </source>
</reference>
<sequence>MSSTEPTPEERLDALRRQIDTIDDDLHDLIVRRTELVERVGEIKREAWGQVSFIRPGREARMLRRLNAQHRGRFPRPVLLRLWREMIIGSLCLEGPFSVAVLDTRGDGEYWDLSRDHFGSFAPMHAWRSASDVLAEVSSGNATVGVLPIPGTGGADGDAHWWRGLFSERPGTPKVIARLPFVRMPNSRAQDLDGLVIATLEPEATGDDRTLIAVELEGSEISRDRLFEGFDRAGLKARWVDSHVTGGPANLRTHLLEVAEFVGAGDERLGRLAGCFNDVAVRVIPIGGYATPLSAEELRYPAPPAE</sequence>
<dbReference type="EMBL" id="LPZR01000227">
    <property type="protein sequence ID" value="KYO49452.1"/>
    <property type="molecule type" value="Genomic_DNA"/>
</dbReference>
<protein>
    <recommendedName>
        <fullName evidence="1">chorismate mutase</fullName>
        <ecNumber evidence="1">5.4.99.5</ecNumber>
    </recommendedName>
</protein>
<dbReference type="GO" id="GO:0004106">
    <property type="term" value="F:chorismate mutase activity"/>
    <property type="evidence" value="ECO:0007669"/>
    <property type="project" value="UniProtKB-EC"/>
</dbReference>
<evidence type="ECO:0000313" key="6">
    <source>
        <dbReference type="Proteomes" id="UP000257706"/>
    </source>
</evidence>
<dbReference type="Proteomes" id="UP000257706">
    <property type="component" value="Unassembled WGS sequence"/>
</dbReference>
<feature type="domain" description="Chorismate mutase" evidence="2">
    <location>
        <begin position="6"/>
        <end position="98"/>
    </location>
</feature>
<proteinExistence type="predicted"/>
<dbReference type="SMART" id="SM00830">
    <property type="entry name" value="CM_2"/>
    <property type="match status" value="1"/>
</dbReference>
<evidence type="ECO:0000313" key="4">
    <source>
        <dbReference type="EMBL" id="KYO49452.1"/>
    </source>
</evidence>
<dbReference type="GeneID" id="97239958"/>
<dbReference type="OrthoDB" id="7268348at2"/>
<dbReference type="InterPro" id="IPR002701">
    <property type="entry name" value="CM_II_prokaryot"/>
</dbReference>
<accession>A0A161QY19</accession>
<dbReference type="PROSITE" id="PS51168">
    <property type="entry name" value="CHORISMATE_MUT_2"/>
    <property type="match status" value="1"/>
</dbReference>
<comment type="caution">
    <text evidence="4">The sequence shown here is derived from an EMBL/GenBank/DDBJ whole genome shotgun (WGS) entry which is preliminary data.</text>
</comment>
<dbReference type="GO" id="GO:0046417">
    <property type="term" value="P:chorismate metabolic process"/>
    <property type="evidence" value="ECO:0007669"/>
    <property type="project" value="InterPro"/>
</dbReference>
<dbReference type="RefSeq" id="WP_014743660.1">
    <property type="nucleotide sequence ID" value="NZ_CP121027.1"/>
</dbReference>
<name>A0A161QY19_9PROT</name>
<dbReference type="SUPFAM" id="SSF48600">
    <property type="entry name" value="Chorismate mutase II"/>
    <property type="match status" value="1"/>
</dbReference>
<evidence type="ECO:0000313" key="3">
    <source>
        <dbReference type="EMBL" id="HAE48441.1"/>
    </source>
</evidence>
<dbReference type="EMBL" id="DMAI01000215">
    <property type="protein sequence ID" value="HAE48441.1"/>
    <property type="molecule type" value="Genomic_DNA"/>
</dbReference>
<dbReference type="InterPro" id="IPR036263">
    <property type="entry name" value="Chorismate_II_sf"/>
</dbReference>
<organism evidence="4 5">
    <name type="scientific">Tistrella mobilis</name>
    <dbReference type="NCBI Taxonomy" id="171437"/>
    <lineage>
        <taxon>Bacteria</taxon>
        <taxon>Pseudomonadati</taxon>
        <taxon>Pseudomonadota</taxon>
        <taxon>Alphaproteobacteria</taxon>
        <taxon>Geminicoccales</taxon>
        <taxon>Geminicoccaceae</taxon>
        <taxon>Tistrella</taxon>
    </lineage>
</organism>
<evidence type="ECO:0000256" key="1">
    <source>
        <dbReference type="ARBA" id="ARBA00012404"/>
    </source>
</evidence>
<dbReference type="AlphaFoldDB" id="A0A161QY19"/>
<dbReference type="Gene3D" id="1.20.59.10">
    <property type="entry name" value="Chorismate mutase"/>
    <property type="match status" value="1"/>
</dbReference>
<dbReference type="Proteomes" id="UP000075787">
    <property type="component" value="Unassembled WGS sequence"/>
</dbReference>
<gene>
    <name evidence="4" type="ORF">AUP44_17455</name>
    <name evidence="3" type="ORF">DCK97_13560</name>
</gene>
<dbReference type="EC" id="5.4.99.5" evidence="1"/>
<dbReference type="OMA" id="GSHARRY"/>